<dbReference type="Gene3D" id="2.40.50.100">
    <property type="match status" value="1"/>
</dbReference>
<evidence type="ECO:0000313" key="9">
    <source>
        <dbReference type="EMBL" id="NYE50092.1"/>
    </source>
</evidence>
<dbReference type="InterPro" id="IPR013611">
    <property type="entry name" value="Transp-assoc_OB_typ2"/>
</dbReference>
<evidence type="ECO:0000256" key="1">
    <source>
        <dbReference type="ARBA" id="ARBA00022448"/>
    </source>
</evidence>
<dbReference type="EMBL" id="JACCCC010000001">
    <property type="protein sequence ID" value="NYE50092.1"/>
    <property type="molecule type" value="Genomic_DNA"/>
</dbReference>
<dbReference type="FunFam" id="3.40.50.300:FF:000425">
    <property type="entry name" value="Probable ABC transporter, ATP-binding subunit"/>
    <property type="match status" value="1"/>
</dbReference>
<gene>
    <name evidence="7" type="primary">potA</name>
    <name evidence="9" type="ORF">HDA32_005212</name>
</gene>
<dbReference type="SMART" id="SM00382">
    <property type="entry name" value="AAA"/>
    <property type="match status" value="1"/>
</dbReference>
<dbReference type="Pfam" id="PF00005">
    <property type="entry name" value="ABC_tran"/>
    <property type="match status" value="1"/>
</dbReference>
<feature type="domain" description="ABC transporter" evidence="8">
    <location>
        <begin position="19"/>
        <end position="251"/>
    </location>
</feature>
<dbReference type="AlphaFoldDB" id="A0A852U3N4"/>
<name>A0A852U3N4_9ACTN</name>
<dbReference type="InterPro" id="IPR003439">
    <property type="entry name" value="ABC_transporter-like_ATP-bd"/>
</dbReference>
<accession>A0A852U3N4</accession>
<protein>
    <recommendedName>
        <fullName evidence="7">Spermidine/putrescine import ATP-binding protein PotA</fullName>
        <ecNumber evidence="7">7.6.2.11</ecNumber>
    </recommendedName>
</protein>
<dbReference type="PROSITE" id="PS50893">
    <property type="entry name" value="ABC_TRANSPORTER_2"/>
    <property type="match status" value="1"/>
</dbReference>
<evidence type="ECO:0000256" key="2">
    <source>
        <dbReference type="ARBA" id="ARBA00022475"/>
    </source>
</evidence>
<dbReference type="Pfam" id="PF08402">
    <property type="entry name" value="TOBE_2"/>
    <property type="match status" value="1"/>
</dbReference>
<reference evidence="9 10" key="1">
    <citation type="submission" date="2020-07" db="EMBL/GenBank/DDBJ databases">
        <title>Sequencing the genomes of 1000 actinobacteria strains.</title>
        <authorList>
            <person name="Klenk H.-P."/>
        </authorList>
    </citation>
    <scope>NUCLEOTIDE SEQUENCE [LARGE SCALE GENOMIC DNA]</scope>
    <source>
        <strain evidence="9 10">CXB654</strain>
    </source>
</reference>
<keyword evidence="4 7" id="KW-0067">ATP-binding</keyword>
<comment type="subunit">
    <text evidence="7">The complex is composed of two ATP-binding proteins (PotA), two transmembrane proteins (PotB and PotC) and a solute-binding protein (PotD).</text>
</comment>
<keyword evidence="1 7" id="KW-0813">Transport</keyword>
<dbReference type="GO" id="GO:0016887">
    <property type="term" value="F:ATP hydrolysis activity"/>
    <property type="evidence" value="ECO:0007669"/>
    <property type="project" value="InterPro"/>
</dbReference>
<dbReference type="InterPro" id="IPR005893">
    <property type="entry name" value="PotA-like"/>
</dbReference>
<evidence type="ECO:0000259" key="8">
    <source>
        <dbReference type="PROSITE" id="PS50893"/>
    </source>
</evidence>
<dbReference type="GO" id="GO:0015417">
    <property type="term" value="F:ABC-type polyamine transporter activity"/>
    <property type="evidence" value="ECO:0007669"/>
    <property type="project" value="UniProtKB-EC"/>
</dbReference>
<dbReference type="PROSITE" id="PS00211">
    <property type="entry name" value="ABC_TRANSPORTER_1"/>
    <property type="match status" value="1"/>
</dbReference>
<comment type="caution">
    <text evidence="9">The sequence shown here is derived from an EMBL/GenBank/DDBJ whole genome shotgun (WGS) entry which is preliminary data.</text>
</comment>
<evidence type="ECO:0000256" key="6">
    <source>
        <dbReference type="ARBA" id="ARBA00023136"/>
    </source>
</evidence>
<dbReference type="SUPFAM" id="SSF50331">
    <property type="entry name" value="MOP-like"/>
    <property type="match status" value="1"/>
</dbReference>
<sequence>MVSPAPQPPSAATDHATHLRLSHLSKIYPKQSVPAVDDVSLSLEKGKILALLGPSGCGKTTMLRMIAGLIDATSGRVEVDGADLTHVPVHKRGMGMVFQSYALFPHLDVSRNVAFGLEMRSISATERDRRVREALEMVQLGHLGQRRVKELSGGQQQRVALARALVIEPAALLLDEPLSNLDAKLRDSMRTEIRSIVHRLGVTTVFVTHDQDEALSLADTIAVMRDGQIEQVGPPEQIYERPASQFVADFVGRANLLTGTIVEADSDTVSVEVSDLGAVPAAVPIDGAVPGTEVTVLIRPHQVTVATDTPRGAPFHIKGHISDRSYKGELLTYTIRVGTREIIADSLAGMGGSDHATGTDVFASWDPLDSLILP</sequence>
<dbReference type="NCBIfam" id="TIGR01187">
    <property type="entry name" value="potA"/>
    <property type="match status" value="1"/>
</dbReference>
<dbReference type="InterPro" id="IPR003593">
    <property type="entry name" value="AAA+_ATPase"/>
</dbReference>
<proteinExistence type="inferred from homology"/>
<comment type="catalytic activity">
    <reaction evidence="7">
        <text>ATP + H2O + polyamine-[polyamine-binding protein]Side 1 = ADP + phosphate + polyamineSide 2 + [polyamine-binding protein]Side 1.</text>
        <dbReference type="EC" id="7.6.2.11"/>
    </reaction>
</comment>
<dbReference type="EC" id="7.6.2.11" evidence="7"/>
<keyword evidence="6 7" id="KW-0472">Membrane</keyword>
<evidence type="ECO:0000256" key="4">
    <source>
        <dbReference type="ARBA" id="ARBA00022840"/>
    </source>
</evidence>
<evidence type="ECO:0000256" key="7">
    <source>
        <dbReference type="RuleBase" id="RU364083"/>
    </source>
</evidence>
<comment type="function">
    <text evidence="7">Part of the ABC transporter complex PotABCD involved in spermidine/putrescine import. Responsible for energy coupling to the transport system.</text>
</comment>
<dbReference type="PANTHER" id="PTHR42781:SF4">
    <property type="entry name" value="SPERMIDINE_PUTRESCINE IMPORT ATP-BINDING PROTEIN POTA"/>
    <property type="match status" value="1"/>
</dbReference>
<keyword evidence="5 7" id="KW-1278">Translocase</keyword>
<dbReference type="GO" id="GO:0005524">
    <property type="term" value="F:ATP binding"/>
    <property type="evidence" value="ECO:0007669"/>
    <property type="project" value="UniProtKB-KW"/>
</dbReference>
<dbReference type="InterPro" id="IPR027417">
    <property type="entry name" value="P-loop_NTPase"/>
</dbReference>
<dbReference type="SUPFAM" id="SSF52540">
    <property type="entry name" value="P-loop containing nucleoside triphosphate hydrolases"/>
    <property type="match status" value="1"/>
</dbReference>
<dbReference type="PANTHER" id="PTHR42781">
    <property type="entry name" value="SPERMIDINE/PUTRESCINE IMPORT ATP-BINDING PROTEIN POTA"/>
    <property type="match status" value="1"/>
</dbReference>
<organism evidence="9 10">
    <name type="scientific">Spinactinospora alkalitolerans</name>
    <dbReference type="NCBI Taxonomy" id="687207"/>
    <lineage>
        <taxon>Bacteria</taxon>
        <taxon>Bacillati</taxon>
        <taxon>Actinomycetota</taxon>
        <taxon>Actinomycetes</taxon>
        <taxon>Streptosporangiales</taxon>
        <taxon>Nocardiopsidaceae</taxon>
        <taxon>Spinactinospora</taxon>
    </lineage>
</organism>
<comment type="similarity">
    <text evidence="7">Belongs to the ABC transporter superfamily. Spermidine/putrescine importer (TC 3.A.1.11.1) family.</text>
</comment>
<dbReference type="InterPro" id="IPR008995">
    <property type="entry name" value="Mo/tungstate-bd_C_term_dom"/>
</dbReference>
<dbReference type="Gene3D" id="3.40.50.300">
    <property type="entry name" value="P-loop containing nucleotide triphosphate hydrolases"/>
    <property type="match status" value="1"/>
</dbReference>
<evidence type="ECO:0000256" key="3">
    <source>
        <dbReference type="ARBA" id="ARBA00022741"/>
    </source>
</evidence>
<dbReference type="GO" id="GO:0015697">
    <property type="term" value="P:quaternary ammonium group transport"/>
    <property type="evidence" value="ECO:0007669"/>
    <property type="project" value="UniProtKB-ARBA"/>
</dbReference>
<keyword evidence="10" id="KW-1185">Reference proteome</keyword>
<evidence type="ECO:0000313" key="10">
    <source>
        <dbReference type="Proteomes" id="UP000589036"/>
    </source>
</evidence>
<evidence type="ECO:0000256" key="5">
    <source>
        <dbReference type="ARBA" id="ARBA00022967"/>
    </source>
</evidence>
<dbReference type="Proteomes" id="UP000589036">
    <property type="component" value="Unassembled WGS sequence"/>
</dbReference>
<dbReference type="InterPro" id="IPR050093">
    <property type="entry name" value="ABC_SmlMolc_Importer"/>
</dbReference>
<dbReference type="InterPro" id="IPR017871">
    <property type="entry name" value="ABC_transporter-like_CS"/>
</dbReference>
<dbReference type="GO" id="GO:0043190">
    <property type="term" value="C:ATP-binding cassette (ABC) transporter complex"/>
    <property type="evidence" value="ECO:0007669"/>
    <property type="project" value="InterPro"/>
</dbReference>
<keyword evidence="2 7" id="KW-1003">Cell membrane</keyword>
<keyword evidence="3 7" id="KW-0547">Nucleotide-binding</keyword>
<dbReference type="RefSeq" id="WP_179645635.1">
    <property type="nucleotide sequence ID" value="NZ_BAAAYY010000014.1"/>
</dbReference>